<evidence type="ECO:0000259" key="1">
    <source>
        <dbReference type="PROSITE" id="PS51186"/>
    </source>
</evidence>
<dbReference type="RefSeq" id="WP_206931911.1">
    <property type="nucleotide sequence ID" value="NZ_JAEKJY010000001.1"/>
</dbReference>
<dbReference type="InterPro" id="IPR000182">
    <property type="entry name" value="GNAT_dom"/>
</dbReference>
<feature type="domain" description="N-acetyltransferase" evidence="1">
    <location>
        <begin position="7"/>
        <end position="171"/>
    </location>
</feature>
<comment type="caution">
    <text evidence="2">The sequence shown here is derived from an EMBL/GenBank/DDBJ whole genome shotgun (WGS) entry which is preliminary data.</text>
</comment>
<name>A0ABS3DRC3_9BACI</name>
<keyword evidence="3" id="KW-1185">Reference proteome</keyword>
<gene>
    <name evidence="2" type="ORF">JF544_01430</name>
</gene>
<sequence length="177" mass="20955">MFTGERIHLRKVEEKDAAIYHQWRNDTEVMKTTQPYLDVHTYESTEQFIKMSTTTDTSKSYMIEEIETSEIVGITSMIGMDYKNRHAEVILDIGEKEKWGKGYGREAFERLLDYSFLESNLHKVSLKVYAFNERAVRLYEHTGFTTEGRLKEELFRNGSWHELLVMALFQTDYLKRS</sequence>
<dbReference type="PANTHER" id="PTHR43415">
    <property type="entry name" value="SPERMIDINE N(1)-ACETYLTRANSFERASE"/>
    <property type="match status" value="1"/>
</dbReference>
<dbReference type="PANTHER" id="PTHR43415:SF3">
    <property type="entry name" value="GNAT-FAMILY ACETYLTRANSFERASE"/>
    <property type="match status" value="1"/>
</dbReference>
<protein>
    <submittedName>
        <fullName evidence="2">GNAT family N-acetyltransferase</fullName>
    </submittedName>
</protein>
<evidence type="ECO:0000313" key="3">
    <source>
        <dbReference type="Proteomes" id="UP000663970"/>
    </source>
</evidence>
<dbReference type="Pfam" id="PF13302">
    <property type="entry name" value="Acetyltransf_3"/>
    <property type="match status" value="1"/>
</dbReference>
<reference evidence="2 3" key="1">
    <citation type="submission" date="2020-12" db="EMBL/GenBank/DDBJ databases">
        <title>Oil enriched cultivation method for isolating marine PHA-producing bacteria.</title>
        <authorList>
            <person name="Zheng W."/>
            <person name="Yu S."/>
            <person name="Huang Y."/>
        </authorList>
    </citation>
    <scope>NUCLEOTIDE SEQUENCE [LARGE SCALE GENOMIC DNA]</scope>
    <source>
        <strain evidence="2 3">SY-2-6</strain>
    </source>
</reference>
<organism evidence="2 3">
    <name type="scientific">Halobacillus kuroshimensis</name>
    <dbReference type="NCBI Taxonomy" id="302481"/>
    <lineage>
        <taxon>Bacteria</taxon>
        <taxon>Bacillati</taxon>
        <taxon>Bacillota</taxon>
        <taxon>Bacilli</taxon>
        <taxon>Bacillales</taxon>
        <taxon>Bacillaceae</taxon>
        <taxon>Halobacillus</taxon>
    </lineage>
</organism>
<dbReference type="Gene3D" id="3.40.630.30">
    <property type="match status" value="1"/>
</dbReference>
<dbReference type="EMBL" id="JAEKJY010000001">
    <property type="protein sequence ID" value="MBN8233882.1"/>
    <property type="molecule type" value="Genomic_DNA"/>
</dbReference>
<dbReference type="PROSITE" id="PS51186">
    <property type="entry name" value="GNAT"/>
    <property type="match status" value="1"/>
</dbReference>
<dbReference type="InterPro" id="IPR016181">
    <property type="entry name" value="Acyl_CoA_acyltransferase"/>
</dbReference>
<proteinExistence type="predicted"/>
<dbReference type="Proteomes" id="UP000663970">
    <property type="component" value="Unassembled WGS sequence"/>
</dbReference>
<evidence type="ECO:0000313" key="2">
    <source>
        <dbReference type="EMBL" id="MBN8233882.1"/>
    </source>
</evidence>
<accession>A0ABS3DRC3</accession>
<dbReference type="SUPFAM" id="SSF55729">
    <property type="entry name" value="Acyl-CoA N-acyltransferases (Nat)"/>
    <property type="match status" value="1"/>
</dbReference>